<dbReference type="InterPro" id="IPR038062">
    <property type="entry name" value="ScdA-like_N_sf"/>
</dbReference>
<evidence type="ECO:0000313" key="2">
    <source>
        <dbReference type="EMBL" id="HIR12404.1"/>
    </source>
</evidence>
<sequence>MSVRITKDMTIGEILKVNENLGPVLMGGGMFCIGCPSAQMESLEEAAMVHGIEPDLLLERLNAYLEAEEAGK</sequence>
<evidence type="ECO:0000259" key="1">
    <source>
        <dbReference type="Pfam" id="PF08984"/>
    </source>
</evidence>
<feature type="domain" description="DUF1858" evidence="1">
    <location>
        <begin position="5"/>
        <end position="57"/>
    </location>
</feature>
<accession>A0A9D1D7Y0</accession>
<dbReference type="Gene3D" id="1.10.3910.10">
    <property type="entry name" value="SP0561-like"/>
    <property type="match status" value="1"/>
</dbReference>
<dbReference type="AlphaFoldDB" id="A0A9D1D7Y0"/>
<evidence type="ECO:0000313" key="3">
    <source>
        <dbReference type="Proteomes" id="UP000886757"/>
    </source>
</evidence>
<dbReference type="Proteomes" id="UP000886757">
    <property type="component" value="Unassembled WGS sequence"/>
</dbReference>
<dbReference type="PANTHER" id="PTHR39341">
    <property type="entry name" value="BSL7085 PROTEIN"/>
    <property type="match status" value="1"/>
</dbReference>
<dbReference type="EMBL" id="DVGK01000008">
    <property type="protein sequence ID" value="HIR12404.1"/>
    <property type="molecule type" value="Genomic_DNA"/>
</dbReference>
<protein>
    <submittedName>
        <fullName evidence="2">DUF1858 domain-containing protein</fullName>
    </submittedName>
</protein>
<dbReference type="PANTHER" id="PTHR39341:SF1">
    <property type="entry name" value="DUF1858 DOMAIN-CONTAINING PROTEIN"/>
    <property type="match status" value="1"/>
</dbReference>
<name>A0A9D1D7Y0_9FIRM</name>
<organism evidence="2 3">
    <name type="scientific">Candidatus Choladousia intestinavium</name>
    <dbReference type="NCBI Taxonomy" id="2840727"/>
    <lineage>
        <taxon>Bacteria</taxon>
        <taxon>Bacillati</taxon>
        <taxon>Bacillota</taxon>
        <taxon>Clostridia</taxon>
        <taxon>Lachnospirales</taxon>
        <taxon>Lachnospiraceae</taxon>
        <taxon>Lachnospiraceae incertae sedis</taxon>
        <taxon>Candidatus Choladousia</taxon>
    </lineage>
</organism>
<proteinExistence type="predicted"/>
<comment type="caution">
    <text evidence="2">The sequence shown here is derived from an EMBL/GenBank/DDBJ whole genome shotgun (WGS) entry which is preliminary data.</text>
</comment>
<dbReference type="SUPFAM" id="SSF140683">
    <property type="entry name" value="SP0561-like"/>
    <property type="match status" value="1"/>
</dbReference>
<dbReference type="NCBIfam" id="TIGR03980">
    <property type="entry name" value="prismane_assoc"/>
    <property type="match status" value="1"/>
</dbReference>
<reference evidence="2" key="1">
    <citation type="submission" date="2020-10" db="EMBL/GenBank/DDBJ databases">
        <authorList>
            <person name="Gilroy R."/>
        </authorList>
    </citation>
    <scope>NUCLEOTIDE SEQUENCE</scope>
    <source>
        <strain evidence="2">ChiSjej4B22-8148</strain>
    </source>
</reference>
<gene>
    <name evidence="2" type="ORF">IAB31_00595</name>
</gene>
<dbReference type="InterPro" id="IPR023883">
    <property type="entry name" value="CHP03980_redox-disulphide"/>
</dbReference>
<reference evidence="2" key="2">
    <citation type="journal article" date="2021" name="PeerJ">
        <title>Extensive microbial diversity within the chicken gut microbiome revealed by metagenomics and culture.</title>
        <authorList>
            <person name="Gilroy R."/>
            <person name="Ravi A."/>
            <person name="Getino M."/>
            <person name="Pursley I."/>
            <person name="Horton D.L."/>
            <person name="Alikhan N.F."/>
            <person name="Baker D."/>
            <person name="Gharbi K."/>
            <person name="Hall N."/>
            <person name="Watson M."/>
            <person name="Adriaenssens E.M."/>
            <person name="Foster-Nyarko E."/>
            <person name="Jarju S."/>
            <person name="Secka A."/>
            <person name="Antonio M."/>
            <person name="Oren A."/>
            <person name="Chaudhuri R.R."/>
            <person name="La Ragione R."/>
            <person name="Hildebrand F."/>
            <person name="Pallen M.J."/>
        </authorList>
    </citation>
    <scope>NUCLEOTIDE SEQUENCE</scope>
    <source>
        <strain evidence="2">ChiSjej4B22-8148</strain>
    </source>
</reference>
<dbReference type="Pfam" id="PF08984">
    <property type="entry name" value="DUF1858"/>
    <property type="match status" value="1"/>
</dbReference>
<dbReference type="InterPro" id="IPR015077">
    <property type="entry name" value="DUF1858"/>
</dbReference>